<evidence type="ECO:0008006" key="3">
    <source>
        <dbReference type="Google" id="ProtNLM"/>
    </source>
</evidence>
<accession>A0AAV4FUE3</accession>
<dbReference type="InterPro" id="IPR037221">
    <property type="entry name" value="H-type_lectin_dom_sf"/>
</dbReference>
<protein>
    <recommendedName>
        <fullName evidence="3">H-type lectin domain-containing protein</fullName>
    </recommendedName>
</protein>
<comment type="caution">
    <text evidence="1">The sequence shown here is derived from an EMBL/GenBank/DDBJ whole genome shotgun (WGS) entry which is preliminary data.</text>
</comment>
<keyword evidence="2" id="KW-1185">Reference proteome</keyword>
<dbReference type="Proteomes" id="UP000762676">
    <property type="component" value="Unassembled WGS sequence"/>
</dbReference>
<dbReference type="EMBL" id="BMAT01011642">
    <property type="protein sequence ID" value="GFR76481.1"/>
    <property type="molecule type" value="Genomic_DNA"/>
</dbReference>
<organism evidence="1 2">
    <name type="scientific">Elysia marginata</name>
    <dbReference type="NCBI Taxonomy" id="1093978"/>
    <lineage>
        <taxon>Eukaryota</taxon>
        <taxon>Metazoa</taxon>
        <taxon>Spiralia</taxon>
        <taxon>Lophotrochozoa</taxon>
        <taxon>Mollusca</taxon>
        <taxon>Gastropoda</taxon>
        <taxon>Heterobranchia</taxon>
        <taxon>Euthyneura</taxon>
        <taxon>Panpulmonata</taxon>
        <taxon>Sacoglossa</taxon>
        <taxon>Placobranchoidea</taxon>
        <taxon>Plakobranchidae</taxon>
        <taxon>Elysia</taxon>
    </lineage>
</organism>
<proteinExistence type="predicted"/>
<evidence type="ECO:0000313" key="2">
    <source>
        <dbReference type="Proteomes" id="UP000762676"/>
    </source>
</evidence>
<gene>
    <name evidence="1" type="ORF">ElyMa_005801400</name>
</gene>
<reference evidence="1 2" key="1">
    <citation type="journal article" date="2021" name="Elife">
        <title>Chloroplast acquisition without the gene transfer in kleptoplastic sea slugs, Plakobranchus ocellatus.</title>
        <authorList>
            <person name="Maeda T."/>
            <person name="Takahashi S."/>
            <person name="Yoshida T."/>
            <person name="Shimamura S."/>
            <person name="Takaki Y."/>
            <person name="Nagai Y."/>
            <person name="Toyoda A."/>
            <person name="Suzuki Y."/>
            <person name="Arimoto A."/>
            <person name="Ishii H."/>
            <person name="Satoh N."/>
            <person name="Nishiyama T."/>
            <person name="Hasebe M."/>
            <person name="Maruyama T."/>
            <person name="Minagawa J."/>
            <person name="Obokata J."/>
            <person name="Shigenobu S."/>
        </authorList>
    </citation>
    <scope>NUCLEOTIDE SEQUENCE [LARGE SCALE GENOMIC DNA]</scope>
</reference>
<sequence>MVAALEDKHKALSDRVLALERYASRTGGTLAHATKQKFLLLLNRTSWLSDQAALQGRSLHALAGALHNLKRHVKTLREKMTQKQNRLVVELASKVLNHKDLNTTVRVNFEKNFTRVPEVYAAISGFSMDPDKAKLRSGGETSKIVASSLNPMIYTVKTNFYSAHVESISDINRTGFSIRVNDGRDLNYSELTWVQVEWIAIGE</sequence>
<dbReference type="AlphaFoldDB" id="A0AAV4FUE3"/>
<dbReference type="Gene3D" id="2.60.40.2080">
    <property type="match status" value="1"/>
</dbReference>
<dbReference type="SUPFAM" id="SSF141086">
    <property type="entry name" value="Agglutinin HPA-like"/>
    <property type="match status" value="1"/>
</dbReference>
<evidence type="ECO:0000313" key="1">
    <source>
        <dbReference type="EMBL" id="GFR76481.1"/>
    </source>
</evidence>
<name>A0AAV4FUE3_9GAST</name>